<dbReference type="Pfam" id="PF00071">
    <property type="entry name" value="Ras"/>
    <property type="match status" value="1"/>
</dbReference>
<evidence type="ECO:0000256" key="3">
    <source>
        <dbReference type="SAM" id="MobiDB-lite"/>
    </source>
</evidence>
<feature type="compositionally biased region" description="Polar residues" evidence="3">
    <location>
        <begin position="332"/>
        <end position="348"/>
    </location>
</feature>
<dbReference type="Proteomes" id="UP000726737">
    <property type="component" value="Unassembled WGS sequence"/>
</dbReference>
<evidence type="ECO:0000256" key="1">
    <source>
        <dbReference type="ARBA" id="ARBA00022741"/>
    </source>
</evidence>
<sequence length="385" mass="40664">MLSHFTSSPDFDATAKVLVLGDSGVGKSSLVHILCHNEPVRSSTPTIGCNVDVRLHSSSIPSAAATSSARSAIPSLLSRSNPPSDPSISTAGPGSTFIEFYDISGSPAGIILVHDLCNRRSYDNLWKWIGDYLEASRSAPGSFSGDQRYDAEFDQPRYSGGQYGELDIPLLVVGTKQDMAMNYDQQRGGSATFGQDLVQKYGGEAISVCSISPAEFMPNSSTSIAFNMFFNRVVDPRAARSWTPSGKGGYAAATHSHTYPRPPPTPTPGPGPGPRPEQPQYQNSVPSDDTDNGSSSIPIMDFATFTGGSAVDASNLNRSLGQQTPPRAGSPLGQSPSPVGSVTPTGTKSALRAQYERNRSVLNQYSNMGVPVYTSSRPGSSTGAR</sequence>
<proteinExistence type="predicted"/>
<evidence type="ECO:0000313" key="5">
    <source>
        <dbReference type="Proteomes" id="UP000726737"/>
    </source>
</evidence>
<feature type="compositionally biased region" description="Pro residues" evidence="3">
    <location>
        <begin position="260"/>
        <end position="277"/>
    </location>
</feature>
<dbReference type="PANTHER" id="PTHR24073">
    <property type="entry name" value="DRAB5-RELATED"/>
    <property type="match status" value="1"/>
</dbReference>
<dbReference type="PRINTS" id="PR00449">
    <property type="entry name" value="RASTRNSFRMNG"/>
</dbReference>
<dbReference type="Gene3D" id="3.40.50.300">
    <property type="entry name" value="P-loop containing nucleotide triphosphate hydrolases"/>
    <property type="match status" value="1"/>
</dbReference>
<keyword evidence="1" id="KW-0547">Nucleotide-binding</keyword>
<dbReference type="PROSITE" id="PS51419">
    <property type="entry name" value="RAB"/>
    <property type="match status" value="1"/>
</dbReference>
<protein>
    <submittedName>
        <fullName evidence="4">Rab-like protein 3</fullName>
    </submittedName>
</protein>
<dbReference type="GO" id="GO:0003924">
    <property type="term" value="F:GTPase activity"/>
    <property type="evidence" value="ECO:0007669"/>
    <property type="project" value="InterPro"/>
</dbReference>
<dbReference type="AlphaFoldDB" id="A0A9P6QGX6"/>
<name>A0A9P6QGX6_9FUNG</name>
<feature type="region of interest" description="Disordered" evidence="3">
    <location>
        <begin position="240"/>
        <end position="301"/>
    </location>
</feature>
<dbReference type="GO" id="GO:0005525">
    <property type="term" value="F:GTP binding"/>
    <property type="evidence" value="ECO:0007669"/>
    <property type="project" value="UniProtKB-KW"/>
</dbReference>
<evidence type="ECO:0000256" key="2">
    <source>
        <dbReference type="ARBA" id="ARBA00023134"/>
    </source>
</evidence>
<keyword evidence="2" id="KW-0342">GTP-binding</keyword>
<accession>A0A9P6QGX6</accession>
<feature type="region of interest" description="Disordered" evidence="3">
    <location>
        <begin position="313"/>
        <end position="349"/>
    </location>
</feature>
<keyword evidence="5" id="KW-1185">Reference proteome</keyword>
<organism evidence="4 5">
    <name type="scientific">Mortierella polycephala</name>
    <dbReference type="NCBI Taxonomy" id="41804"/>
    <lineage>
        <taxon>Eukaryota</taxon>
        <taxon>Fungi</taxon>
        <taxon>Fungi incertae sedis</taxon>
        <taxon>Mucoromycota</taxon>
        <taxon>Mortierellomycotina</taxon>
        <taxon>Mortierellomycetes</taxon>
        <taxon>Mortierellales</taxon>
        <taxon>Mortierellaceae</taxon>
        <taxon>Mortierella</taxon>
    </lineage>
</organism>
<dbReference type="InterPro" id="IPR001806">
    <property type="entry name" value="Small_GTPase"/>
</dbReference>
<reference evidence="4" key="1">
    <citation type="journal article" date="2020" name="Fungal Divers.">
        <title>Resolving the Mortierellaceae phylogeny through synthesis of multi-gene phylogenetics and phylogenomics.</title>
        <authorList>
            <person name="Vandepol N."/>
            <person name="Liber J."/>
            <person name="Desiro A."/>
            <person name="Na H."/>
            <person name="Kennedy M."/>
            <person name="Barry K."/>
            <person name="Grigoriev I.V."/>
            <person name="Miller A.N."/>
            <person name="O'Donnell K."/>
            <person name="Stajich J.E."/>
            <person name="Bonito G."/>
        </authorList>
    </citation>
    <scope>NUCLEOTIDE SEQUENCE</scope>
    <source>
        <strain evidence="4">KOD948</strain>
    </source>
</reference>
<dbReference type="SMART" id="SM00175">
    <property type="entry name" value="RAB"/>
    <property type="match status" value="1"/>
</dbReference>
<dbReference type="OrthoDB" id="8954335at2759"/>
<feature type="compositionally biased region" description="Polar residues" evidence="3">
    <location>
        <begin position="279"/>
        <end position="297"/>
    </location>
</feature>
<gene>
    <name evidence="4" type="primary">RABL3</name>
    <name evidence="4" type="ORF">BG011_003462</name>
</gene>
<evidence type="ECO:0000313" key="4">
    <source>
        <dbReference type="EMBL" id="KAG0266024.1"/>
    </source>
</evidence>
<dbReference type="InterPro" id="IPR027417">
    <property type="entry name" value="P-loop_NTPase"/>
</dbReference>
<dbReference type="SUPFAM" id="SSF52540">
    <property type="entry name" value="P-loop containing nucleoside triphosphate hydrolases"/>
    <property type="match status" value="1"/>
</dbReference>
<feature type="compositionally biased region" description="Polar residues" evidence="3">
    <location>
        <begin position="313"/>
        <end position="325"/>
    </location>
</feature>
<dbReference type="EMBL" id="JAAAJA010000023">
    <property type="protein sequence ID" value="KAG0266024.1"/>
    <property type="molecule type" value="Genomic_DNA"/>
</dbReference>
<comment type="caution">
    <text evidence="4">The sequence shown here is derived from an EMBL/GenBank/DDBJ whole genome shotgun (WGS) entry which is preliminary data.</text>
</comment>